<feature type="signal peptide" evidence="1">
    <location>
        <begin position="1"/>
        <end position="21"/>
    </location>
</feature>
<evidence type="ECO:0000313" key="2">
    <source>
        <dbReference type="EMBL" id="OLR55829.1"/>
    </source>
</evidence>
<dbReference type="PROSITE" id="PS51257">
    <property type="entry name" value="PROKAR_LIPOPROTEIN"/>
    <property type="match status" value="1"/>
</dbReference>
<dbReference type="RefSeq" id="WP_075712842.1">
    <property type="nucleotide sequence ID" value="NZ_MJIE01000001.1"/>
</dbReference>
<feature type="chain" id="PRO_5038939158" evidence="1">
    <location>
        <begin position="22"/>
        <end position="117"/>
    </location>
</feature>
<dbReference type="OrthoDB" id="3239593at2"/>
<name>A0A1Q9JHY4_9FIRM</name>
<dbReference type="Proteomes" id="UP000187404">
    <property type="component" value="Unassembled WGS sequence"/>
</dbReference>
<keyword evidence="3" id="KW-1185">Reference proteome</keyword>
<proteinExistence type="predicted"/>
<dbReference type="AlphaFoldDB" id="A0A1Q9JHY4"/>
<organism evidence="2 3">
    <name type="scientific">Hornefia porci</name>
    <dbReference type="NCBI Taxonomy" id="2652292"/>
    <lineage>
        <taxon>Bacteria</taxon>
        <taxon>Bacillati</taxon>
        <taxon>Bacillota</taxon>
        <taxon>Clostridia</taxon>
        <taxon>Peptostreptococcales</taxon>
        <taxon>Anaerovoracaceae</taxon>
        <taxon>Hornefia</taxon>
    </lineage>
</organism>
<accession>A0A1Q9JHY4</accession>
<evidence type="ECO:0000313" key="3">
    <source>
        <dbReference type="Proteomes" id="UP000187404"/>
    </source>
</evidence>
<protein>
    <submittedName>
        <fullName evidence="2">Uncharacterized protein</fullName>
    </submittedName>
</protein>
<evidence type="ECO:0000256" key="1">
    <source>
        <dbReference type="SAM" id="SignalP"/>
    </source>
</evidence>
<dbReference type="EMBL" id="MJIE01000001">
    <property type="protein sequence ID" value="OLR55829.1"/>
    <property type="molecule type" value="Genomic_DNA"/>
</dbReference>
<comment type="caution">
    <text evidence="2">The sequence shown here is derived from an EMBL/GenBank/DDBJ whole genome shotgun (WGS) entry which is preliminary data.</text>
</comment>
<reference evidence="2 3" key="1">
    <citation type="journal article" date="2016" name="Appl. Environ. Microbiol.">
        <title>Function and Phylogeny of Bacterial Butyryl Coenzyme A:Acetate Transferases and Their Diversity in the Proximal Colon of Swine.</title>
        <authorList>
            <person name="Trachsel J."/>
            <person name="Bayles D.O."/>
            <person name="Looft T."/>
            <person name="Levine U.Y."/>
            <person name="Allen H.K."/>
        </authorList>
    </citation>
    <scope>NUCLEOTIDE SEQUENCE [LARGE SCALE GENOMIC DNA]</scope>
    <source>
        <strain evidence="2 3">68-3-10</strain>
    </source>
</reference>
<sequence>MRRILPVLVLCTMVFFFTACGAKYADSEYLGTWKATTATMSGISLDVSKTIGEFSITLEKDGSVRATIGKDKEKGKWEETENGFKLKDSSSEMEFTKTEKGKAKVEYQGMTLVFEQQ</sequence>
<gene>
    <name evidence="2" type="ORF">BHK98_07015</name>
</gene>
<keyword evidence="1" id="KW-0732">Signal</keyword>